<name>A0AAD1RNE1_PELCU</name>
<proteinExistence type="predicted"/>
<dbReference type="EMBL" id="OW240914">
    <property type="protein sequence ID" value="CAH2273904.1"/>
    <property type="molecule type" value="Genomic_DNA"/>
</dbReference>
<keyword evidence="2" id="KW-1185">Reference proteome</keyword>
<evidence type="ECO:0000313" key="1">
    <source>
        <dbReference type="EMBL" id="CAH2273904.1"/>
    </source>
</evidence>
<accession>A0AAD1RNE1</accession>
<sequence>MRQDERQTLKQNLVTLEVLLGVEEQRYQLFISRVTKMVAHRSDRYSSSTRVLGSGQQILVDTTTAFSGG</sequence>
<dbReference type="AlphaFoldDB" id="A0AAD1RNE1"/>
<reference evidence="1" key="1">
    <citation type="submission" date="2022-03" db="EMBL/GenBank/DDBJ databases">
        <authorList>
            <person name="Alioto T."/>
            <person name="Alioto T."/>
            <person name="Gomez Garrido J."/>
        </authorList>
    </citation>
    <scope>NUCLEOTIDE SEQUENCE</scope>
</reference>
<dbReference type="Proteomes" id="UP001295444">
    <property type="component" value="Chromosome 03"/>
</dbReference>
<gene>
    <name evidence="1" type="ORF">PECUL_23A009934</name>
</gene>
<organism evidence="1 2">
    <name type="scientific">Pelobates cultripes</name>
    <name type="common">Western spadefoot toad</name>
    <dbReference type="NCBI Taxonomy" id="61616"/>
    <lineage>
        <taxon>Eukaryota</taxon>
        <taxon>Metazoa</taxon>
        <taxon>Chordata</taxon>
        <taxon>Craniata</taxon>
        <taxon>Vertebrata</taxon>
        <taxon>Euteleostomi</taxon>
        <taxon>Amphibia</taxon>
        <taxon>Batrachia</taxon>
        <taxon>Anura</taxon>
        <taxon>Pelobatoidea</taxon>
        <taxon>Pelobatidae</taxon>
        <taxon>Pelobates</taxon>
    </lineage>
</organism>
<protein>
    <submittedName>
        <fullName evidence="1">Uncharacterized protein</fullName>
    </submittedName>
</protein>
<evidence type="ECO:0000313" key="2">
    <source>
        <dbReference type="Proteomes" id="UP001295444"/>
    </source>
</evidence>